<proteinExistence type="predicted"/>
<name>A0A936YLV9_9HYPH</name>
<dbReference type="EMBL" id="JAEQNC010000002">
    <property type="protein sequence ID" value="MBL0371132.1"/>
    <property type="molecule type" value="Genomic_DNA"/>
</dbReference>
<dbReference type="Gene3D" id="3.40.50.720">
    <property type="entry name" value="NAD(P)-binding Rossmann-like Domain"/>
    <property type="match status" value="1"/>
</dbReference>
<evidence type="ECO:0000313" key="7">
    <source>
        <dbReference type="Proteomes" id="UP000633219"/>
    </source>
</evidence>
<keyword evidence="2" id="KW-0520">NAD</keyword>
<evidence type="ECO:0000313" key="6">
    <source>
        <dbReference type="EMBL" id="MBL0371132.1"/>
    </source>
</evidence>
<dbReference type="SUPFAM" id="SSF51735">
    <property type="entry name" value="NAD(P)-binding Rossmann-fold domains"/>
    <property type="match status" value="1"/>
</dbReference>
<dbReference type="InterPro" id="IPR013328">
    <property type="entry name" value="6PGD_dom2"/>
</dbReference>
<dbReference type="GO" id="GO:0051287">
    <property type="term" value="F:NAD binding"/>
    <property type="evidence" value="ECO:0007669"/>
    <property type="project" value="InterPro"/>
</dbReference>
<dbReference type="AlphaFoldDB" id="A0A936YLV9"/>
<dbReference type="InterPro" id="IPR006115">
    <property type="entry name" value="6PGDH_NADP-bd"/>
</dbReference>
<dbReference type="InterPro" id="IPR029154">
    <property type="entry name" value="HIBADH-like_NADP-bd"/>
</dbReference>
<evidence type="ECO:0000259" key="5">
    <source>
        <dbReference type="Pfam" id="PF14833"/>
    </source>
</evidence>
<feature type="active site" evidence="3">
    <location>
        <position position="174"/>
    </location>
</feature>
<dbReference type="PIRSF" id="PIRSF000103">
    <property type="entry name" value="HIBADH"/>
    <property type="match status" value="1"/>
</dbReference>
<dbReference type="PANTHER" id="PTHR43580">
    <property type="entry name" value="OXIDOREDUCTASE GLYR1-RELATED"/>
    <property type="match status" value="1"/>
</dbReference>
<feature type="domain" description="3-hydroxyisobutyrate dehydrogenase-like NAD-binding" evidence="5">
    <location>
        <begin position="172"/>
        <end position="282"/>
    </location>
</feature>
<dbReference type="InterPro" id="IPR036291">
    <property type="entry name" value="NAD(P)-bd_dom_sf"/>
</dbReference>
<dbReference type="InterPro" id="IPR015815">
    <property type="entry name" value="HIBADH-related"/>
</dbReference>
<feature type="domain" description="6-phosphogluconate dehydrogenase NADP-binding" evidence="4">
    <location>
        <begin position="7"/>
        <end position="165"/>
    </location>
</feature>
<dbReference type="Proteomes" id="UP000633219">
    <property type="component" value="Unassembled WGS sequence"/>
</dbReference>
<dbReference type="InterPro" id="IPR051265">
    <property type="entry name" value="HIBADH-related_NP60_sf"/>
</dbReference>
<evidence type="ECO:0000256" key="1">
    <source>
        <dbReference type="ARBA" id="ARBA00023002"/>
    </source>
</evidence>
<dbReference type="InterPro" id="IPR008927">
    <property type="entry name" value="6-PGluconate_DH-like_C_sf"/>
</dbReference>
<sequence length="299" mass="31601">MTDEAPTIGWIGFCEIGTSICNRLRAAGYDVTALVGGDDVANAGKRDMKSVATLSGLAAEAEIIISHVGDDKALLDIVMGSGGLLECLRYGHIFVDTSTVSPEASELVADMLATRGVAYVRAPACGSRERAQAGQMTVIVSGAPLDCERLQPLFATFAARQLVVGKEDESRYMKLALNAMEGAMSAVVAEAVAFCRKGGVGTETMLEVLNASPVASPLLTAKTETMVNGDYSPDVKVRQMMKDLDLLLSVGRDVHCPLPLAAQIRQQYELAYNAGEGDSDFFVLTRQALLHAGRPAGEG</sequence>
<evidence type="ECO:0000259" key="4">
    <source>
        <dbReference type="Pfam" id="PF03446"/>
    </source>
</evidence>
<dbReference type="Gene3D" id="1.10.1040.10">
    <property type="entry name" value="N-(1-d-carboxylethyl)-l-norvaline Dehydrogenase, domain 2"/>
    <property type="match status" value="1"/>
</dbReference>
<dbReference type="PANTHER" id="PTHR43580:SF2">
    <property type="entry name" value="CYTOKINE-LIKE NUCLEAR FACTOR N-PAC"/>
    <property type="match status" value="1"/>
</dbReference>
<dbReference type="Pfam" id="PF14833">
    <property type="entry name" value="NAD_binding_11"/>
    <property type="match status" value="1"/>
</dbReference>
<accession>A0A936YLV9</accession>
<evidence type="ECO:0000256" key="2">
    <source>
        <dbReference type="ARBA" id="ARBA00023027"/>
    </source>
</evidence>
<dbReference type="GO" id="GO:0050661">
    <property type="term" value="F:NADP binding"/>
    <property type="evidence" value="ECO:0007669"/>
    <property type="project" value="InterPro"/>
</dbReference>
<dbReference type="SUPFAM" id="SSF48179">
    <property type="entry name" value="6-phosphogluconate dehydrogenase C-terminal domain-like"/>
    <property type="match status" value="1"/>
</dbReference>
<dbReference type="Pfam" id="PF03446">
    <property type="entry name" value="NAD_binding_2"/>
    <property type="match status" value="1"/>
</dbReference>
<protein>
    <submittedName>
        <fullName evidence="6">NAD(P)-dependent oxidoreductase</fullName>
    </submittedName>
</protein>
<keyword evidence="1" id="KW-0560">Oxidoreductase</keyword>
<gene>
    <name evidence="6" type="ORF">JJB09_03740</name>
</gene>
<organism evidence="6 7">
    <name type="scientific">Rhizobium setariae</name>
    <dbReference type="NCBI Taxonomy" id="2801340"/>
    <lineage>
        <taxon>Bacteria</taxon>
        <taxon>Pseudomonadati</taxon>
        <taxon>Pseudomonadota</taxon>
        <taxon>Alphaproteobacteria</taxon>
        <taxon>Hyphomicrobiales</taxon>
        <taxon>Rhizobiaceae</taxon>
        <taxon>Rhizobium/Agrobacterium group</taxon>
        <taxon>Rhizobium</taxon>
    </lineage>
</organism>
<dbReference type="RefSeq" id="WP_201653315.1">
    <property type="nucleotide sequence ID" value="NZ_JAEQNC010000002.1"/>
</dbReference>
<reference evidence="6" key="1">
    <citation type="submission" date="2021-01" db="EMBL/GenBank/DDBJ databases">
        <title>Rhizobium sp. strain KVB221 16S ribosomal RNA gene Genome sequencing and assembly.</title>
        <authorList>
            <person name="Kang M."/>
        </authorList>
    </citation>
    <scope>NUCLEOTIDE SEQUENCE</scope>
    <source>
        <strain evidence="6">KVB221</strain>
    </source>
</reference>
<comment type="caution">
    <text evidence="6">The sequence shown here is derived from an EMBL/GenBank/DDBJ whole genome shotgun (WGS) entry which is preliminary data.</text>
</comment>
<dbReference type="GO" id="GO:0016491">
    <property type="term" value="F:oxidoreductase activity"/>
    <property type="evidence" value="ECO:0007669"/>
    <property type="project" value="UniProtKB-KW"/>
</dbReference>
<keyword evidence="7" id="KW-1185">Reference proteome</keyword>
<evidence type="ECO:0000256" key="3">
    <source>
        <dbReference type="PIRSR" id="PIRSR000103-1"/>
    </source>
</evidence>